<dbReference type="SUPFAM" id="SSF50891">
    <property type="entry name" value="Cyclophilin-like"/>
    <property type="match status" value="1"/>
</dbReference>
<keyword evidence="3" id="KW-0067">ATP-binding</keyword>
<proteinExistence type="predicted"/>
<dbReference type="Pfam" id="PF02626">
    <property type="entry name" value="CT_A_B"/>
    <property type="match status" value="1"/>
</dbReference>
<keyword evidence="2" id="KW-0378">Hydrolase</keyword>
<gene>
    <name evidence="5" type="ORF">DNFV4_02622</name>
</gene>
<dbReference type="RefSeq" id="WP_289268935.1">
    <property type="nucleotide sequence ID" value="NZ_OX365700.1"/>
</dbReference>
<organism evidence="5 6">
    <name type="scientific">Nitrospira tepida</name>
    <dbReference type="NCBI Taxonomy" id="2973512"/>
    <lineage>
        <taxon>Bacteria</taxon>
        <taxon>Pseudomonadati</taxon>
        <taxon>Nitrospirota</taxon>
        <taxon>Nitrospiria</taxon>
        <taxon>Nitrospirales</taxon>
        <taxon>Nitrospiraceae</taxon>
        <taxon>Nitrospira</taxon>
    </lineage>
</organism>
<dbReference type="InterPro" id="IPR029000">
    <property type="entry name" value="Cyclophilin-like_dom_sf"/>
</dbReference>
<evidence type="ECO:0000259" key="4">
    <source>
        <dbReference type="SMART" id="SM00797"/>
    </source>
</evidence>
<dbReference type="PANTHER" id="PTHR43309:SF3">
    <property type="entry name" value="5-OXOPROLINASE SUBUNIT C"/>
    <property type="match status" value="1"/>
</dbReference>
<evidence type="ECO:0000313" key="6">
    <source>
        <dbReference type="Proteomes" id="UP001179121"/>
    </source>
</evidence>
<dbReference type="PANTHER" id="PTHR43309">
    <property type="entry name" value="5-OXOPROLINASE SUBUNIT C"/>
    <property type="match status" value="1"/>
</dbReference>
<dbReference type="InterPro" id="IPR052708">
    <property type="entry name" value="PxpC"/>
</dbReference>
<dbReference type="Proteomes" id="UP001179121">
    <property type="component" value="Chromosome"/>
</dbReference>
<feature type="domain" description="Carboxyltransferase" evidence="4">
    <location>
        <begin position="30"/>
        <end position="310"/>
    </location>
</feature>
<sequence>MMADKPARITVVKPGWFTTVQDGGRYGYQQYGMPVSGPMDRRSHVIANRLAGNRDQEAALEITLKGPELLFETASVVAVAGADLSPAINGVALPLWTSVPVKAGSRLVFGTRRSGARGYLAVAGGVDVPVVLGSRSTHVSSGTGGLKGRALAAGDCLIGGTAGPHQQAMIGRSLPERLRPSYSAAATLRILPGPQLSSFAPQAFDVLAANPYRLSSRSNRMGYRLEGPRLTQARAEARISDGTALGALQVPPDGQPILLMADRQTIGGYPIIAVVISADLHLAGQLLPGDTVSFTPTTLPEAQAILKAQWKDLNETMPPAAEVRP</sequence>
<dbReference type="NCBIfam" id="TIGR00724">
    <property type="entry name" value="urea_amlyse_rel"/>
    <property type="match status" value="1"/>
</dbReference>
<dbReference type="GO" id="GO:0016787">
    <property type="term" value="F:hydrolase activity"/>
    <property type="evidence" value="ECO:0007669"/>
    <property type="project" value="UniProtKB-KW"/>
</dbReference>
<dbReference type="KEGG" id="nti:DNFV4_02622"/>
<dbReference type="GO" id="GO:0005524">
    <property type="term" value="F:ATP binding"/>
    <property type="evidence" value="ECO:0007669"/>
    <property type="project" value="UniProtKB-KW"/>
</dbReference>
<dbReference type="InterPro" id="IPR003778">
    <property type="entry name" value="CT_A_B"/>
</dbReference>
<dbReference type="EMBL" id="OX365700">
    <property type="protein sequence ID" value="CAI4032194.1"/>
    <property type="molecule type" value="Genomic_DNA"/>
</dbReference>
<evidence type="ECO:0000256" key="1">
    <source>
        <dbReference type="ARBA" id="ARBA00022741"/>
    </source>
</evidence>
<dbReference type="AlphaFoldDB" id="A0AA86TCQ3"/>
<dbReference type="Gene3D" id="2.40.100.10">
    <property type="entry name" value="Cyclophilin-like"/>
    <property type="match status" value="1"/>
</dbReference>
<accession>A0AA86TCQ3</accession>
<reference evidence="5" key="1">
    <citation type="submission" date="2022-10" db="EMBL/GenBank/DDBJ databases">
        <authorList>
            <person name="Koch H."/>
        </authorList>
    </citation>
    <scope>NUCLEOTIDE SEQUENCE</scope>
    <source>
        <strain evidence="5">DNF</strain>
    </source>
</reference>
<dbReference type="SMART" id="SM00797">
    <property type="entry name" value="AHS2"/>
    <property type="match status" value="1"/>
</dbReference>
<keyword evidence="1" id="KW-0547">Nucleotide-binding</keyword>
<keyword evidence="6" id="KW-1185">Reference proteome</keyword>
<evidence type="ECO:0000256" key="3">
    <source>
        <dbReference type="ARBA" id="ARBA00022840"/>
    </source>
</evidence>
<protein>
    <submittedName>
        <fullName evidence="5">5-oxoprolinase component C</fullName>
    </submittedName>
</protein>
<name>A0AA86TCQ3_9BACT</name>
<evidence type="ECO:0000256" key="2">
    <source>
        <dbReference type="ARBA" id="ARBA00022801"/>
    </source>
</evidence>
<evidence type="ECO:0000313" key="5">
    <source>
        <dbReference type="EMBL" id="CAI4032194.1"/>
    </source>
</evidence>